<feature type="transmembrane region" description="Helical" evidence="1">
    <location>
        <begin position="333"/>
        <end position="354"/>
    </location>
</feature>
<feature type="transmembrane region" description="Helical" evidence="1">
    <location>
        <begin position="178"/>
        <end position="197"/>
    </location>
</feature>
<dbReference type="AlphaFoldDB" id="A0A6C0VNZ0"/>
<feature type="transmembrane region" description="Helical" evidence="1">
    <location>
        <begin position="247"/>
        <end position="271"/>
    </location>
</feature>
<feature type="transmembrane region" description="Helical" evidence="1">
    <location>
        <begin position="14"/>
        <end position="31"/>
    </location>
</feature>
<feature type="transmembrane region" description="Helical" evidence="1">
    <location>
        <begin position="304"/>
        <end position="321"/>
    </location>
</feature>
<keyword evidence="1" id="KW-0812">Transmembrane</keyword>
<evidence type="ECO:0000256" key="1">
    <source>
        <dbReference type="SAM" id="Phobius"/>
    </source>
</evidence>
<sequence length="617" mass="71008">MIKKTPLLEELDKVIAYIGIIFSIIIIIYVTVHIEKIIYLLAVVFSFISLIIWILIRKSSSLNLAPIQSYSLYLLLVSLFFIFFTLNILIIYFRPNLYERPLIYFVFTSLMVGIVGLELFLKDNKISLSLLQIVLIGLSVSWSQLFIFPGLLGVDPWWHQMFTLKILNLHHIPSGYEYSYVPMFHLFVGSTSLITGLNYKFSTILSVSFLQISFAIMLIYLLCMFLFHNPRVSLLACLSLTIANHQIYMSYWSIPNGFAILYILLTLYILLKLKNDSSLIFAIFSVFLIIPPIFTNTIASTFEAIILFIYWLGFNICSLLYSKKKSPISLSYATLYTISMLSWWTFVSGHIVTFSNFLKRGFTMETFILTPQAMLSKYYHIVPDSEQIFNSSGMFLFFAVSFIGCLYMASKTYGNHNTFNFAVLGLTPLFLGFFSIITGHGIMEDRWLYFAEIFLSVPFAVSMFLVINSIQYKFLKYPIFFISITFLSFLLIVSPVANIDNHSFSPNSSMTQSLQTSELQAVKTISTVWNGTIKTDDYYAGSQSYDYKCEPFSNELYQKNVDELKQDFVLLRREIVGRPFKLFSTVAKWDYNVESLLNNSHFSKTYNSGSVEGFLKI</sequence>
<evidence type="ECO:0000313" key="3">
    <source>
        <dbReference type="Proteomes" id="UP000467371"/>
    </source>
</evidence>
<protein>
    <recommendedName>
        <fullName evidence="4">Glycosyltransferase RgtA/B/C/D-like domain-containing protein</fullName>
    </recommendedName>
</protein>
<feature type="transmembrane region" description="Helical" evidence="1">
    <location>
        <begin position="204"/>
        <end position="227"/>
    </location>
</feature>
<feature type="transmembrane region" description="Helical" evidence="1">
    <location>
        <begin position="421"/>
        <end position="442"/>
    </location>
</feature>
<feature type="transmembrane region" description="Helical" evidence="1">
    <location>
        <begin position="388"/>
        <end position="409"/>
    </location>
</feature>
<dbReference type="RefSeq" id="WP_163645651.1">
    <property type="nucleotide sequence ID" value="NZ_CP042908.1"/>
</dbReference>
<feature type="transmembrane region" description="Helical" evidence="1">
    <location>
        <begin position="37"/>
        <end position="56"/>
    </location>
</feature>
<dbReference type="GeneID" id="44088206"/>
<evidence type="ECO:0000313" key="2">
    <source>
        <dbReference type="EMBL" id="QIB91933.1"/>
    </source>
</evidence>
<dbReference type="Proteomes" id="UP000467371">
    <property type="component" value="Chromosome"/>
</dbReference>
<feature type="transmembrane region" description="Helical" evidence="1">
    <location>
        <begin position="278"/>
        <end position="298"/>
    </location>
</feature>
<reference evidence="2 3" key="1">
    <citation type="journal article" date="2020" name="Environ. Microbiol. Rep.">
        <title>Redox cycling of Fe(II) and Fe(III) in magnetite accelerates aceticlastic methanogenesis by Methanosarcina mazei.</title>
        <authorList>
            <person name="Wang H."/>
            <person name="Byrne J.M."/>
            <person name="Liu P."/>
            <person name="Liu J."/>
            <person name="Dong X."/>
            <person name="Lu Y."/>
        </authorList>
    </citation>
    <scope>NUCLEOTIDE SEQUENCE [LARGE SCALE GENOMIC DNA]</scope>
    <source>
        <strain evidence="3">zm-15</strain>
    </source>
</reference>
<feature type="transmembrane region" description="Helical" evidence="1">
    <location>
        <begin position="133"/>
        <end position="158"/>
    </location>
</feature>
<accession>A0A6C0VNZ0</accession>
<feature type="transmembrane region" description="Helical" evidence="1">
    <location>
        <begin position="479"/>
        <end position="497"/>
    </location>
</feature>
<keyword evidence="1" id="KW-0472">Membrane</keyword>
<dbReference type="EMBL" id="CP042908">
    <property type="protein sequence ID" value="QIB91933.1"/>
    <property type="molecule type" value="Genomic_DNA"/>
</dbReference>
<feature type="transmembrane region" description="Helical" evidence="1">
    <location>
        <begin position="448"/>
        <end position="467"/>
    </location>
</feature>
<feature type="transmembrane region" description="Helical" evidence="1">
    <location>
        <begin position="72"/>
        <end position="95"/>
    </location>
</feature>
<evidence type="ECO:0008006" key="4">
    <source>
        <dbReference type="Google" id="ProtNLM"/>
    </source>
</evidence>
<organism evidence="2 3">
    <name type="scientific">Methanosarcina mazei</name>
    <name type="common">Methanosarcina frisia</name>
    <dbReference type="NCBI Taxonomy" id="2209"/>
    <lineage>
        <taxon>Archaea</taxon>
        <taxon>Methanobacteriati</taxon>
        <taxon>Methanobacteriota</taxon>
        <taxon>Stenosarchaea group</taxon>
        <taxon>Methanomicrobia</taxon>
        <taxon>Methanosarcinales</taxon>
        <taxon>Methanosarcinaceae</taxon>
        <taxon>Methanosarcina</taxon>
    </lineage>
</organism>
<name>A0A6C0VNZ0_METMZ</name>
<keyword evidence="1" id="KW-1133">Transmembrane helix</keyword>
<feature type="transmembrane region" description="Helical" evidence="1">
    <location>
        <begin position="101"/>
        <end position="121"/>
    </location>
</feature>
<proteinExistence type="predicted"/>
<gene>
    <name evidence="2" type="ORF">FQU78_13630</name>
</gene>